<dbReference type="InterPro" id="IPR058031">
    <property type="entry name" value="AAA_lid_NorR"/>
</dbReference>
<dbReference type="Gene3D" id="3.40.50.300">
    <property type="entry name" value="P-loop containing nucleotide triphosphate hydrolases"/>
    <property type="match status" value="1"/>
</dbReference>
<dbReference type="Proteomes" id="UP000287296">
    <property type="component" value="Unassembled WGS sequence"/>
</dbReference>
<sequence>MDISEINSPYLQKHIETLKNENEDLKKAFECSYDGIWICDSEGVTLSINKAIERITGLKKEEVTGRNMMELVEKGIFDQSATLKALEEKNTVTIMQKVISGISTIVTANPIFDQSGNIKKVISNVRDITELIQLREQLQKLEEEKNKYQSELNSLLHHIEEVNDIVLKSPNMKKVIEKVMQVAKYDTTVVLLGESGTGKEVMAQLIHDSSPRKEKGEFIRVNCSAIPAELLESEMFGYESGAFTGAKKSGKPGLIELAHDGTLFLDEIGELPLNIQAKFLRAIQEKEIMRLGGVTPIKVNFRIIAATNRNLNEMVASGAFREDLFYRLHVVPVTIPPLRSRKDDIPKLIESFTNTFNRYYHTKKCFSPEAIRMLIDYPWPGNVRELKNIVERMFVTTSSDTIYQKDLPDFLLSHAKPEASYKNGSLKEQLAQYERELLQNTLRVSTTTYEAAALLGIDQSTVVRKMKKYQLSL</sequence>
<evidence type="ECO:0000256" key="4">
    <source>
        <dbReference type="ARBA" id="ARBA00023015"/>
    </source>
</evidence>
<evidence type="ECO:0000256" key="7">
    <source>
        <dbReference type="SAM" id="Coils"/>
    </source>
</evidence>
<gene>
    <name evidence="11" type="ORF">D5F11_011995</name>
</gene>
<organism evidence="11 12">
    <name type="scientific">Siminovitchia terrae</name>
    <name type="common">Bacillus terrae</name>
    <dbReference type="NCBI Taxonomy" id="1914933"/>
    <lineage>
        <taxon>Bacteria</taxon>
        <taxon>Bacillati</taxon>
        <taxon>Bacillota</taxon>
        <taxon>Bacilli</taxon>
        <taxon>Bacillales</taxon>
        <taxon>Bacillaceae</taxon>
        <taxon>Siminovitchia</taxon>
    </lineage>
</organism>
<dbReference type="SUPFAM" id="SSF52540">
    <property type="entry name" value="P-loop containing nucleoside triphosphate hydrolases"/>
    <property type="match status" value="1"/>
</dbReference>
<evidence type="ECO:0000256" key="5">
    <source>
        <dbReference type="ARBA" id="ARBA00023163"/>
    </source>
</evidence>
<keyword evidence="1" id="KW-0547">Nucleotide-binding</keyword>
<dbReference type="InterPro" id="IPR000014">
    <property type="entry name" value="PAS"/>
</dbReference>
<dbReference type="GO" id="GO:0003677">
    <property type="term" value="F:DNA binding"/>
    <property type="evidence" value="ECO:0007669"/>
    <property type="project" value="UniProtKB-KW"/>
</dbReference>
<dbReference type="InterPro" id="IPR003593">
    <property type="entry name" value="AAA+_ATPase"/>
</dbReference>
<dbReference type="GO" id="GO:0005524">
    <property type="term" value="F:ATP binding"/>
    <property type="evidence" value="ECO:0007669"/>
    <property type="project" value="UniProtKB-KW"/>
</dbReference>
<dbReference type="SUPFAM" id="SSF46689">
    <property type="entry name" value="Homeodomain-like"/>
    <property type="match status" value="1"/>
</dbReference>
<dbReference type="EMBL" id="QYTW02000010">
    <property type="protein sequence ID" value="RST59540.1"/>
    <property type="molecule type" value="Genomic_DNA"/>
</dbReference>
<accession>A0A429X884</accession>
<dbReference type="InterPro" id="IPR025944">
    <property type="entry name" value="Sigma_54_int_dom_CS"/>
</dbReference>
<dbReference type="SMART" id="SM00091">
    <property type="entry name" value="PAS"/>
    <property type="match status" value="1"/>
</dbReference>
<feature type="coiled-coil region" evidence="7">
    <location>
        <begin position="124"/>
        <end position="158"/>
    </location>
</feature>
<dbReference type="PROSITE" id="PS50113">
    <property type="entry name" value="PAC"/>
    <property type="match status" value="1"/>
</dbReference>
<dbReference type="Gene3D" id="1.10.10.60">
    <property type="entry name" value="Homeodomain-like"/>
    <property type="match status" value="1"/>
</dbReference>
<dbReference type="InterPro" id="IPR002078">
    <property type="entry name" value="Sigma_54_int"/>
</dbReference>
<dbReference type="Pfam" id="PF00158">
    <property type="entry name" value="Sigma54_activat"/>
    <property type="match status" value="1"/>
</dbReference>
<feature type="domain" description="PAS" evidence="9">
    <location>
        <begin position="21"/>
        <end position="72"/>
    </location>
</feature>
<keyword evidence="3" id="KW-0067">ATP-binding</keyword>
<dbReference type="PROSITE" id="PS50112">
    <property type="entry name" value="PAS"/>
    <property type="match status" value="1"/>
</dbReference>
<dbReference type="RefSeq" id="WP_120115588.1">
    <property type="nucleotide sequence ID" value="NZ_QYTW02000010.1"/>
</dbReference>
<dbReference type="SMART" id="SM00382">
    <property type="entry name" value="AAA"/>
    <property type="match status" value="1"/>
</dbReference>
<evidence type="ECO:0000313" key="11">
    <source>
        <dbReference type="EMBL" id="RST59540.1"/>
    </source>
</evidence>
<keyword evidence="4" id="KW-0805">Transcription regulation</keyword>
<dbReference type="Gene3D" id="1.10.8.60">
    <property type="match status" value="1"/>
</dbReference>
<proteinExistence type="predicted"/>
<dbReference type="PANTHER" id="PTHR32071:SF57">
    <property type="entry name" value="C4-DICARBOXYLATE TRANSPORT TRANSCRIPTIONAL REGULATORY PROTEIN DCTD"/>
    <property type="match status" value="1"/>
</dbReference>
<evidence type="ECO:0000256" key="3">
    <source>
        <dbReference type="ARBA" id="ARBA00022840"/>
    </source>
</evidence>
<dbReference type="Pfam" id="PF13426">
    <property type="entry name" value="PAS_9"/>
    <property type="match status" value="1"/>
</dbReference>
<evidence type="ECO:0000259" key="8">
    <source>
        <dbReference type="PROSITE" id="PS50045"/>
    </source>
</evidence>
<evidence type="ECO:0000256" key="1">
    <source>
        <dbReference type="ARBA" id="ARBA00022741"/>
    </source>
</evidence>
<dbReference type="InterPro" id="IPR035965">
    <property type="entry name" value="PAS-like_dom_sf"/>
</dbReference>
<dbReference type="Pfam" id="PF25601">
    <property type="entry name" value="AAA_lid_14"/>
    <property type="match status" value="1"/>
</dbReference>
<reference evidence="11 12" key="1">
    <citation type="submission" date="2018-12" db="EMBL/GenBank/DDBJ databases">
        <authorList>
            <person name="Sun L."/>
            <person name="Chen Z."/>
        </authorList>
    </citation>
    <scope>NUCLEOTIDE SEQUENCE [LARGE SCALE GENOMIC DNA]</scope>
    <source>
        <strain evidence="11 12">LMG 29736</strain>
    </source>
</reference>
<dbReference type="InterPro" id="IPR030828">
    <property type="entry name" value="HTH_TyrR"/>
</dbReference>
<dbReference type="InterPro" id="IPR027417">
    <property type="entry name" value="P-loop_NTPase"/>
</dbReference>
<evidence type="ECO:0000259" key="10">
    <source>
        <dbReference type="PROSITE" id="PS50113"/>
    </source>
</evidence>
<dbReference type="AlphaFoldDB" id="A0A429X884"/>
<dbReference type="SUPFAM" id="SSF55785">
    <property type="entry name" value="PYP-like sensor domain (PAS domain)"/>
    <property type="match status" value="1"/>
</dbReference>
<dbReference type="InterPro" id="IPR009057">
    <property type="entry name" value="Homeodomain-like_sf"/>
</dbReference>
<keyword evidence="2" id="KW-0058">Aromatic hydrocarbons catabolism</keyword>
<dbReference type="NCBIfam" id="TIGR00229">
    <property type="entry name" value="sensory_box"/>
    <property type="match status" value="1"/>
</dbReference>
<dbReference type="FunFam" id="3.40.50.300:FF:000006">
    <property type="entry name" value="DNA-binding transcriptional regulator NtrC"/>
    <property type="match status" value="1"/>
</dbReference>
<evidence type="ECO:0000259" key="9">
    <source>
        <dbReference type="PROSITE" id="PS50112"/>
    </source>
</evidence>
<keyword evidence="5" id="KW-0804">Transcription</keyword>
<dbReference type="PROSITE" id="PS00675">
    <property type="entry name" value="SIGMA54_INTERACT_1"/>
    <property type="match status" value="1"/>
</dbReference>
<dbReference type="PANTHER" id="PTHR32071">
    <property type="entry name" value="TRANSCRIPTIONAL REGULATORY PROTEIN"/>
    <property type="match status" value="1"/>
</dbReference>
<feature type="domain" description="Sigma-54 factor interaction" evidence="8">
    <location>
        <begin position="165"/>
        <end position="395"/>
    </location>
</feature>
<dbReference type="PROSITE" id="PS50045">
    <property type="entry name" value="SIGMA54_INTERACT_4"/>
    <property type="match status" value="1"/>
</dbReference>
<feature type="domain" description="PAC" evidence="10">
    <location>
        <begin position="88"/>
        <end position="140"/>
    </location>
</feature>
<dbReference type="PROSITE" id="PS00688">
    <property type="entry name" value="SIGMA54_INTERACT_3"/>
    <property type="match status" value="1"/>
</dbReference>
<dbReference type="Gene3D" id="3.30.450.20">
    <property type="entry name" value="PAS domain"/>
    <property type="match status" value="1"/>
</dbReference>
<dbReference type="CDD" id="cd00009">
    <property type="entry name" value="AAA"/>
    <property type="match status" value="1"/>
</dbReference>
<dbReference type="Pfam" id="PF18024">
    <property type="entry name" value="HTH_50"/>
    <property type="match status" value="1"/>
</dbReference>
<dbReference type="OrthoDB" id="9771372at2"/>
<evidence type="ECO:0000313" key="12">
    <source>
        <dbReference type="Proteomes" id="UP000287296"/>
    </source>
</evidence>
<protein>
    <recommendedName>
        <fullName evidence="6">HTH-type transcriptional regulatory protein TyrR</fullName>
    </recommendedName>
</protein>
<dbReference type="InterPro" id="IPR000700">
    <property type="entry name" value="PAS-assoc_C"/>
</dbReference>
<dbReference type="GO" id="GO:0006355">
    <property type="term" value="P:regulation of DNA-templated transcription"/>
    <property type="evidence" value="ECO:0007669"/>
    <property type="project" value="InterPro"/>
</dbReference>
<evidence type="ECO:0000256" key="2">
    <source>
        <dbReference type="ARBA" id="ARBA00022797"/>
    </source>
</evidence>
<keyword evidence="7" id="KW-0175">Coiled coil</keyword>
<comment type="caution">
    <text evidence="11">The sequence shown here is derived from an EMBL/GenBank/DDBJ whole genome shotgun (WGS) entry which is preliminary data.</text>
</comment>
<name>A0A429X884_SIMTE</name>
<dbReference type="InterPro" id="IPR025662">
    <property type="entry name" value="Sigma_54_int_dom_ATP-bd_1"/>
</dbReference>
<dbReference type="CDD" id="cd00130">
    <property type="entry name" value="PAS"/>
    <property type="match status" value="1"/>
</dbReference>
<evidence type="ECO:0000256" key="6">
    <source>
        <dbReference type="ARBA" id="ARBA00029500"/>
    </source>
</evidence>